<dbReference type="AlphaFoldDB" id="A0AB34QYX1"/>
<reference evidence="1 2" key="1">
    <citation type="submission" date="2014-12" db="EMBL/GenBank/DDBJ databases">
        <title>Draft Genome Sequences of Five Spore-Forming Food Isolates of Bacillus pumilus.</title>
        <authorList>
            <person name="de Jong A."/>
            <person name="van Heel A.J."/>
            <person name="Montalban-Lopez M."/>
            <person name="Krawczyk A.O."/>
            <person name="Berendsen E.M."/>
            <person name="Wells-Bennik M."/>
            <person name="Kuipers O.P."/>
        </authorList>
    </citation>
    <scope>NUCLEOTIDE SEQUENCE [LARGE SCALE GENOMIC DNA]</scope>
    <source>
        <strain evidence="1 2">B4127</strain>
    </source>
</reference>
<organism evidence="1 2">
    <name type="scientific">Bacillus pumilus</name>
    <name type="common">Bacillus mesentericus</name>
    <dbReference type="NCBI Taxonomy" id="1408"/>
    <lineage>
        <taxon>Bacteria</taxon>
        <taxon>Bacillati</taxon>
        <taxon>Bacillota</taxon>
        <taxon>Bacilli</taxon>
        <taxon>Bacillales</taxon>
        <taxon>Bacillaceae</taxon>
        <taxon>Bacillus</taxon>
    </lineage>
</organism>
<dbReference type="Proteomes" id="UP000031978">
    <property type="component" value="Unassembled WGS sequence"/>
</dbReference>
<proteinExistence type="predicted"/>
<protein>
    <submittedName>
        <fullName evidence="1">Uncharacterized protein</fullName>
    </submittedName>
</protein>
<gene>
    <name evidence="1" type="ORF">B4127_2782</name>
</gene>
<dbReference type="EMBL" id="JXCL01000007">
    <property type="protein sequence ID" value="KIL23849.1"/>
    <property type="molecule type" value="Genomic_DNA"/>
</dbReference>
<evidence type="ECO:0000313" key="1">
    <source>
        <dbReference type="EMBL" id="KIL23849.1"/>
    </source>
</evidence>
<comment type="caution">
    <text evidence="1">The sequence shown here is derived from an EMBL/GenBank/DDBJ whole genome shotgun (WGS) entry which is preliminary data.</text>
</comment>
<evidence type="ECO:0000313" key="2">
    <source>
        <dbReference type="Proteomes" id="UP000031978"/>
    </source>
</evidence>
<name>A0AB34QYX1_BACPU</name>
<accession>A0AB34QYX1</accession>
<sequence length="42" mass="5035">MEKSLPHSERMKLKKYIKKTTNKPSQIFKQFLIKKQLCNNIA</sequence>